<dbReference type="EMBL" id="JOPB01000001">
    <property type="protein sequence ID" value="OUI79407.1"/>
    <property type="molecule type" value="Genomic_DNA"/>
</dbReference>
<organism evidence="3 4">
    <name type="scientific">Commensalibacter intestini</name>
    <dbReference type="NCBI Taxonomy" id="479936"/>
    <lineage>
        <taxon>Bacteria</taxon>
        <taxon>Pseudomonadati</taxon>
        <taxon>Pseudomonadota</taxon>
        <taxon>Alphaproteobacteria</taxon>
        <taxon>Acetobacterales</taxon>
        <taxon>Acetobacteraceae</taxon>
    </lineage>
</organism>
<comment type="caution">
    <text evidence="3">The sequence shown here is derived from an EMBL/GenBank/DDBJ whole genome shotgun (WGS) entry which is preliminary data.</text>
</comment>
<dbReference type="Pfam" id="PF18602">
    <property type="entry name" value="Rap1a"/>
    <property type="match status" value="1"/>
</dbReference>
<dbReference type="AlphaFoldDB" id="A0A251ZXK5"/>
<name>A0A251ZXK5_9PROT</name>
<feature type="chain" id="PRO_5012128915" description="Rap1a immunity protein domain-containing protein" evidence="1">
    <location>
        <begin position="24"/>
        <end position="131"/>
    </location>
</feature>
<evidence type="ECO:0000256" key="1">
    <source>
        <dbReference type="SAM" id="SignalP"/>
    </source>
</evidence>
<dbReference type="InterPro" id="IPR041238">
    <property type="entry name" value="Rap1a"/>
</dbReference>
<sequence length="131" mass="13932">MKTKIAVLLAGFGFMAFSGAQHAAAQRVTPLQAGKFLQLCKNEKALKTCDAYISGIADSVAYSKMFAKNQGDINAPAGFCIATNVSGKEMRDKVIAWMDGHSDKLSQPAGAAVFTALHDAYPCNTKKDGKQ</sequence>
<protein>
    <recommendedName>
        <fullName evidence="2">Rap1a immunity protein domain-containing protein</fullName>
    </recommendedName>
</protein>
<keyword evidence="1" id="KW-0732">Signal</keyword>
<dbReference type="Gene3D" id="1.10.890.40">
    <property type="match status" value="1"/>
</dbReference>
<feature type="domain" description="Rap1a immunity protein" evidence="2">
    <location>
        <begin position="34"/>
        <end position="123"/>
    </location>
</feature>
<gene>
    <name evidence="3" type="ORF">HK18_02270</name>
</gene>
<evidence type="ECO:0000313" key="4">
    <source>
        <dbReference type="Proteomes" id="UP000194946"/>
    </source>
</evidence>
<dbReference type="RefSeq" id="WP_086631745.1">
    <property type="nucleotide sequence ID" value="NZ_JOPB01000001.1"/>
</dbReference>
<proteinExistence type="predicted"/>
<evidence type="ECO:0000259" key="2">
    <source>
        <dbReference type="Pfam" id="PF18602"/>
    </source>
</evidence>
<feature type="signal peptide" evidence="1">
    <location>
        <begin position="1"/>
        <end position="23"/>
    </location>
</feature>
<evidence type="ECO:0000313" key="3">
    <source>
        <dbReference type="EMBL" id="OUI79407.1"/>
    </source>
</evidence>
<accession>A0A251ZXK5</accession>
<reference evidence="4" key="1">
    <citation type="submission" date="2014-06" db="EMBL/GenBank/DDBJ databases">
        <authorList>
            <person name="Winans N.J."/>
            <person name="Newell P.D."/>
            <person name="Douglas A.E."/>
        </authorList>
    </citation>
    <scope>NUCLEOTIDE SEQUENCE [LARGE SCALE GENOMIC DNA]</scope>
    <source>
        <strain evidence="4">DmL_052</strain>
    </source>
</reference>
<dbReference type="Proteomes" id="UP000194946">
    <property type="component" value="Unassembled WGS sequence"/>
</dbReference>
<keyword evidence="4" id="KW-1185">Reference proteome</keyword>